<comment type="caution">
    <text evidence="3">The sequence shown here is derived from an EMBL/GenBank/DDBJ whole genome shotgun (WGS) entry which is preliminary data.</text>
</comment>
<dbReference type="AlphaFoldDB" id="A0AAN6DV16"/>
<feature type="compositionally biased region" description="Basic and acidic residues" evidence="1">
    <location>
        <begin position="535"/>
        <end position="554"/>
    </location>
</feature>
<organism evidence="3 4">
    <name type="scientific">Exophiala viscosa</name>
    <dbReference type="NCBI Taxonomy" id="2486360"/>
    <lineage>
        <taxon>Eukaryota</taxon>
        <taxon>Fungi</taxon>
        <taxon>Dikarya</taxon>
        <taxon>Ascomycota</taxon>
        <taxon>Pezizomycotina</taxon>
        <taxon>Eurotiomycetes</taxon>
        <taxon>Chaetothyriomycetidae</taxon>
        <taxon>Chaetothyriales</taxon>
        <taxon>Herpotrichiellaceae</taxon>
        <taxon>Exophiala</taxon>
    </lineage>
</organism>
<dbReference type="Proteomes" id="UP001203852">
    <property type="component" value="Unassembled WGS sequence"/>
</dbReference>
<dbReference type="EMBL" id="MU404354">
    <property type="protein sequence ID" value="KAI1613199.1"/>
    <property type="molecule type" value="Genomic_DNA"/>
</dbReference>
<name>A0AAN6DV16_9EURO</name>
<feature type="compositionally biased region" description="Basic residues" evidence="1">
    <location>
        <begin position="555"/>
        <end position="564"/>
    </location>
</feature>
<proteinExistence type="predicted"/>
<keyword evidence="4" id="KW-1185">Reference proteome</keyword>
<feature type="chain" id="PRO_5042867679" description="4Fe-4S ferredoxin-type domain-containing protein" evidence="2">
    <location>
        <begin position="19"/>
        <end position="564"/>
    </location>
</feature>
<feature type="signal peptide" evidence="2">
    <location>
        <begin position="1"/>
        <end position="18"/>
    </location>
</feature>
<evidence type="ECO:0000256" key="1">
    <source>
        <dbReference type="SAM" id="MobiDB-lite"/>
    </source>
</evidence>
<feature type="region of interest" description="Disordered" evidence="1">
    <location>
        <begin position="532"/>
        <end position="564"/>
    </location>
</feature>
<feature type="region of interest" description="Disordered" evidence="1">
    <location>
        <begin position="201"/>
        <end position="225"/>
    </location>
</feature>
<protein>
    <recommendedName>
        <fullName evidence="5">4Fe-4S ferredoxin-type domain-containing protein</fullName>
    </recommendedName>
</protein>
<sequence length="564" mass="58155">MASIVLLFVASLFHLTCAYVDFGPATLPCDLLTIPTPRPNQLPQDGLRYEILPSMITAVAPSISFAANGTRQTLYSLHYHHHFSKTRQGKGLFKRGVFSGDPPTSTCTPCGRNATTTRSTPTSSTLSCSTPTYDGVFRSPDPALASSTSYCYDSSYSGVFEPTSTSTSTIPCCFTIPASCLNRNSTSTTSTTFSSGVFRPTVTSTSTTSRYSTSTPTSTSTSSSSVLSSFYGSQSSSSTSGYTIIVVSSTTITLTASSTTTGRGTQSTLMVITATPSTTSSASYSTIVVSNTIEGCGTAEGSGIVEGTGTIYMDGLSIVSSGIASGYASSVVGCGTITATSGTFTGSATIIGCGSGSGTGTLTGTGTVWPAAGYGMISSIVSSGIVSGSGSFSGCGTLTGSGTFVATGGSTTTIVVPSSTPSKTVSVFVSYCPTAMNDIALFIANTSTSPASMNSNSNYTVPAHPENDNPLCNQCQNSAGICCPPTVECGEQDGKCPTYALENSGNTINGYLIAQVMNSTADVAGKKKVRKRVRSTADENAQDRARRRDLDVHVAHRRKHRRQF</sequence>
<evidence type="ECO:0000313" key="3">
    <source>
        <dbReference type="EMBL" id="KAI1613199.1"/>
    </source>
</evidence>
<accession>A0AAN6DV16</accession>
<evidence type="ECO:0008006" key="5">
    <source>
        <dbReference type="Google" id="ProtNLM"/>
    </source>
</evidence>
<keyword evidence="2" id="KW-0732">Signal</keyword>
<evidence type="ECO:0000313" key="4">
    <source>
        <dbReference type="Proteomes" id="UP001203852"/>
    </source>
</evidence>
<evidence type="ECO:0000256" key="2">
    <source>
        <dbReference type="SAM" id="SignalP"/>
    </source>
</evidence>
<gene>
    <name evidence="3" type="ORF">EDD36DRAFT_257816</name>
</gene>
<reference evidence="3" key="1">
    <citation type="journal article" date="2022" name="bioRxiv">
        <title>Deciphering the potential niche of two novel black yeast fungi from a biological soil crust based on their genomes, phenotypes, and melanin regulation.</title>
        <authorList>
            <consortium name="DOE Joint Genome Institute"/>
            <person name="Carr E.C."/>
            <person name="Barton Q."/>
            <person name="Grambo S."/>
            <person name="Sullivan M."/>
            <person name="Renfro C.M."/>
            <person name="Kuo A."/>
            <person name="Pangilinan J."/>
            <person name="Lipzen A."/>
            <person name="Keymanesh K."/>
            <person name="Savage E."/>
            <person name="Barry K."/>
            <person name="Grigoriev I.V."/>
            <person name="Riekhof W.R."/>
            <person name="Harris S.S."/>
        </authorList>
    </citation>
    <scope>NUCLEOTIDE SEQUENCE</scope>
    <source>
        <strain evidence="3">JF 03-4F</strain>
    </source>
</reference>